<dbReference type="HOGENOM" id="CLU_634441_0_0_5"/>
<organism evidence="5 6">
    <name type="scientific">Salipiger mucosus DSM 16094</name>
    <dbReference type="NCBI Taxonomy" id="1123237"/>
    <lineage>
        <taxon>Bacteria</taxon>
        <taxon>Pseudomonadati</taxon>
        <taxon>Pseudomonadota</taxon>
        <taxon>Alphaproteobacteria</taxon>
        <taxon>Rhodobacterales</taxon>
        <taxon>Roseobacteraceae</taxon>
        <taxon>Salipiger</taxon>
    </lineage>
</organism>
<feature type="compositionally biased region" description="Basic and acidic residues" evidence="1">
    <location>
        <begin position="173"/>
        <end position="182"/>
    </location>
</feature>
<dbReference type="Pfam" id="PF13676">
    <property type="entry name" value="TIR_2"/>
    <property type="match status" value="1"/>
</dbReference>
<keyword evidence="6" id="KW-1185">Reference proteome</keyword>
<dbReference type="PROSITE" id="PS50104">
    <property type="entry name" value="TIR"/>
    <property type="match status" value="1"/>
</dbReference>
<dbReference type="GO" id="GO:0007165">
    <property type="term" value="P:signal transduction"/>
    <property type="evidence" value="ECO:0007669"/>
    <property type="project" value="InterPro"/>
</dbReference>
<accession>S9QRK3</accession>
<dbReference type="Gene3D" id="3.40.220.10">
    <property type="entry name" value="Leucine Aminopeptidase, subunit E, domain 1"/>
    <property type="match status" value="1"/>
</dbReference>
<sequence length="432" mass="46697">MLAQGDLARIDPADGVDLLVISALPDDYTPTPTSLVGQLAARGISVARLGALKARDLRETTGAWLSHPVEEAGFGRLVCFEPGWIGDPPQVVGQLFRALFPFLDEAEDQVIAMPLISSGDAGWPAEAMMPPLLDAAVEWLRLGLPVRTLYIVARNAPQIERMREAFETKRREEAPEVFERRSAASSAEAMPSPMSAPLPKASRTPFSIAALIGLAATVMGASLAVVFLSGGSVIWALVPLLLATIFLAAWLLSSSGGGAPAPAPAEAPRVPEDWDAPLDGPPAKQVFLSFSSRDAEAADRIAQAFREVAPEVEVFDFRRDIEIGVSYQRRIDAALKECEHALCLLSPDYMSSGECEEELMVARLRNKRMGFEFLWPVYWRGLPGDLEDWIMILNLADCREEDAGELDATARRLAARLVPAQPGPVAGPPPRG</sequence>
<dbReference type="AlphaFoldDB" id="S9QRK3"/>
<comment type="caution">
    <text evidence="5">The sequence shown here is derived from an EMBL/GenBank/DDBJ whole genome shotgun (WGS) entry which is preliminary data.</text>
</comment>
<dbReference type="eggNOG" id="COG2110">
    <property type="taxonomic scope" value="Bacteria"/>
</dbReference>
<dbReference type="InterPro" id="IPR043472">
    <property type="entry name" value="Macro_dom-like"/>
</dbReference>
<dbReference type="SUPFAM" id="SSF52200">
    <property type="entry name" value="Toll/Interleukin receptor TIR domain"/>
    <property type="match status" value="1"/>
</dbReference>
<keyword evidence="2" id="KW-0472">Membrane</keyword>
<dbReference type="OrthoDB" id="7791006at2"/>
<feature type="domain" description="Macro" evidence="4">
    <location>
        <begin position="1"/>
        <end position="170"/>
    </location>
</feature>
<feature type="transmembrane region" description="Helical" evidence="2">
    <location>
        <begin position="233"/>
        <end position="252"/>
    </location>
</feature>
<proteinExistence type="predicted"/>
<evidence type="ECO:0000259" key="4">
    <source>
        <dbReference type="PROSITE" id="PS51154"/>
    </source>
</evidence>
<dbReference type="STRING" id="1123237.Salmuc_03050"/>
<reference evidence="6" key="1">
    <citation type="journal article" date="2014" name="Stand. Genomic Sci.">
        <title>Genome sequence of the exopolysaccharide-producing Salipiger mucosus type strain (DSM 16094(T)), a moderately halophilic member of the Roseobacter clade.</title>
        <authorList>
            <person name="Riedel T."/>
            <person name="Spring S."/>
            <person name="Fiebig A."/>
            <person name="Petersen J."/>
            <person name="Kyrpides N.C."/>
            <person name="Goker M."/>
            <person name="Klenk H.P."/>
        </authorList>
    </citation>
    <scope>NUCLEOTIDE SEQUENCE [LARGE SCALE GENOMIC DNA]</scope>
    <source>
        <strain evidence="6">DSM 16094</strain>
    </source>
</reference>
<dbReference type="EMBL" id="APVH01000024">
    <property type="protein sequence ID" value="EPX82263.1"/>
    <property type="molecule type" value="Genomic_DNA"/>
</dbReference>
<feature type="domain" description="TIR" evidence="3">
    <location>
        <begin position="282"/>
        <end position="417"/>
    </location>
</feature>
<keyword evidence="2" id="KW-0812">Transmembrane</keyword>
<dbReference type="InterPro" id="IPR000157">
    <property type="entry name" value="TIR_dom"/>
</dbReference>
<dbReference type="RefSeq" id="WP_020042679.1">
    <property type="nucleotide sequence ID" value="NZ_KE557275.1"/>
</dbReference>
<dbReference type="Proteomes" id="UP000015347">
    <property type="component" value="Unassembled WGS sequence"/>
</dbReference>
<evidence type="ECO:0000256" key="2">
    <source>
        <dbReference type="SAM" id="Phobius"/>
    </source>
</evidence>
<protein>
    <recommendedName>
        <fullName evidence="7">TIR domain-containing protein</fullName>
    </recommendedName>
</protein>
<dbReference type="InterPro" id="IPR035897">
    <property type="entry name" value="Toll_tir_struct_dom_sf"/>
</dbReference>
<evidence type="ECO:0000259" key="3">
    <source>
        <dbReference type="PROSITE" id="PS50104"/>
    </source>
</evidence>
<dbReference type="SMART" id="SM00255">
    <property type="entry name" value="TIR"/>
    <property type="match status" value="1"/>
</dbReference>
<gene>
    <name evidence="5" type="ORF">Salmuc_03050</name>
</gene>
<evidence type="ECO:0008006" key="7">
    <source>
        <dbReference type="Google" id="ProtNLM"/>
    </source>
</evidence>
<evidence type="ECO:0000313" key="6">
    <source>
        <dbReference type="Proteomes" id="UP000015347"/>
    </source>
</evidence>
<dbReference type="SUPFAM" id="SSF52949">
    <property type="entry name" value="Macro domain-like"/>
    <property type="match status" value="1"/>
</dbReference>
<dbReference type="InterPro" id="IPR002589">
    <property type="entry name" value="Macro_dom"/>
</dbReference>
<feature type="compositionally biased region" description="Low complexity" evidence="1">
    <location>
        <begin position="183"/>
        <end position="198"/>
    </location>
</feature>
<feature type="region of interest" description="Disordered" evidence="1">
    <location>
        <begin position="173"/>
        <end position="198"/>
    </location>
</feature>
<evidence type="ECO:0000256" key="1">
    <source>
        <dbReference type="SAM" id="MobiDB-lite"/>
    </source>
</evidence>
<name>S9QRK3_9RHOB</name>
<evidence type="ECO:0000313" key="5">
    <source>
        <dbReference type="EMBL" id="EPX82263.1"/>
    </source>
</evidence>
<feature type="transmembrane region" description="Helical" evidence="2">
    <location>
        <begin position="206"/>
        <end position="227"/>
    </location>
</feature>
<dbReference type="PROSITE" id="PS51154">
    <property type="entry name" value="MACRO"/>
    <property type="match status" value="1"/>
</dbReference>
<dbReference type="Gene3D" id="3.40.50.10140">
    <property type="entry name" value="Toll/interleukin-1 receptor homology (TIR) domain"/>
    <property type="match status" value="1"/>
</dbReference>
<keyword evidence="2" id="KW-1133">Transmembrane helix</keyword>